<comment type="caution">
    <text evidence="2">The sequence shown here is derived from an EMBL/GenBank/DDBJ whole genome shotgun (WGS) entry which is preliminary data.</text>
</comment>
<dbReference type="AlphaFoldDB" id="A0A225VU87"/>
<evidence type="ECO:0000256" key="1">
    <source>
        <dbReference type="SAM" id="MobiDB-lite"/>
    </source>
</evidence>
<dbReference type="OrthoDB" id="127875at2759"/>
<proteinExistence type="predicted"/>
<accession>A0A225VU87</accession>
<sequence length="245" mass="27146">MELKRVFRISSSETEDSGKDPENVARGNPIKIRLNPKVETLVVLLSRRSRPLLETELTGNGCKVSGEVSLKGLLAALDREQPELVVAHRRLAGVIVKYGKADSIKLKYKVMKNPVLILDPFYVLPSKLLDACMKTNAIADAIVKTEASTLPVKRFRNDASTETILIKDVGNYSREQILKAAVQLGLDTHEKLVEEELPSLSAEYHSKAREIADKLIRAIPKKQIQAPPSTVLLRIAVHREANNVA</sequence>
<gene>
    <name evidence="2" type="ORF">PHMEG_00018251</name>
</gene>
<reference evidence="3" key="1">
    <citation type="submission" date="2017-03" db="EMBL/GenBank/DDBJ databases">
        <title>Phytopthora megakarya and P. palmivora, two closely related causual agents of cacao black pod achieved similar genome size and gene model numbers by different mechanisms.</title>
        <authorList>
            <person name="Ali S."/>
            <person name="Shao J."/>
            <person name="Larry D.J."/>
            <person name="Kronmiller B."/>
            <person name="Shen D."/>
            <person name="Strem M.D."/>
            <person name="Melnick R.L."/>
            <person name="Guiltinan M.J."/>
            <person name="Tyler B.M."/>
            <person name="Meinhardt L.W."/>
            <person name="Bailey B.A."/>
        </authorList>
    </citation>
    <scope>NUCLEOTIDE SEQUENCE [LARGE SCALE GENOMIC DNA]</scope>
    <source>
        <strain evidence="3">zdho120</strain>
    </source>
</reference>
<dbReference type="Proteomes" id="UP000198211">
    <property type="component" value="Unassembled WGS sequence"/>
</dbReference>
<keyword evidence="3" id="KW-1185">Reference proteome</keyword>
<evidence type="ECO:0000313" key="2">
    <source>
        <dbReference type="EMBL" id="OWZ09101.1"/>
    </source>
</evidence>
<name>A0A225VU87_9STRA</name>
<protein>
    <submittedName>
        <fullName evidence="2">Uncharacterized protein</fullName>
    </submittedName>
</protein>
<organism evidence="2 3">
    <name type="scientific">Phytophthora megakarya</name>
    <dbReference type="NCBI Taxonomy" id="4795"/>
    <lineage>
        <taxon>Eukaryota</taxon>
        <taxon>Sar</taxon>
        <taxon>Stramenopiles</taxon>
        <taxon>Oomycota</taxon>
        <taxon>Peronosporomycetes</taxon>
        <taxon>Peronosporales</taxon>
        <taxon>Peronosporaceae</taxon>
        <taxon>Phytophthora</taxon>
    </lineage>
</organism>
<evidence type="ECO:0000313" key="3">
    <source>
        <dbReference type="Proteomes" id="UP000198211"/>
    </source>
</evidence>
<feature type="region of interest" description="Disordered" evidence="1">
    <location>
        <begin position="1"/>
        <end position="26"/>
    </location>
</feature>
<dbReference type="EMBL" id="NBNE01002912">
    <property type="protein sequence ID" value="OWZ09101.1"/>
    <property type="molecule type" value="Genomic_DNA"/>
</dbReference>